<dbReference type="GO" id="GO:0008236">
    <property type="term" value="F:serine-type peptidase activity"/>
    <property type="evidence" value="ECO:0007669"/>
    <property type="project" value="UniProtKB-KW"/>
</dbReference>
<evidence type="ECO:0000256" key="8">
    <source>
        <dbReference type="ARBA" id="ARBA00022825"/>
    </source>
</evidence>
<dbReference type="GO" id="GO:0006508">
    <property type="term" value="P:proteolysis"/>
    <property type="evidence" value="ECO:0007669"/>
    <property type="project" value="UniProtKB-KW"/>
</dbReference>
<sequence length="75" mass="8179">STVVHLLPLPPGCKGEAVHLRWSQETPTGPDGYESCWGLDNILVLNAANRPPLLEDNLDPLDTANWLFFPGATVK</sequence>
<keyword evidence="5" id="KW-0645">Protease</keyword>
<keyword evidence="8" id="KW-0720">Serine protease</keyword>
<dbReference type="Proteomes" id="UP001529510">
    <property type="component" value="Unassembled WGS sequence"/>
</dbReference>
<keyword evidence="4" id="KW-0272">Extracellular matrix</keyword>
<dbReference type="PANTHER" id="PTHR11841:SF1">
    <property type="entry name" value="REELIN"/>
    <property type="match status" value="1"/>
</dbReference>
<gene>
    <name evidence="16" type="ORF">M9458_036785</name>
</gene>
<evidence type="ECO:0000256" key="9">
    <source>
        <dbReference type="ARBA" id="ARBA00022833"/>
    </source>
</evidence>
<dbReference type="Gene3D" id="2.60.120.260">
    <property type="entry name" value="Galactose-binding domain-like"/>
    <property type="match status" value="1"/>
</dbReference>
<keyword evidence="2" id="KW-0217">Developmental protein</keyword>
<evidence type="ECO:0000256" key="7">
    <source>
        <dbReference type="ARBA" id="ARBA00022801"/>
    </source>
</evidence>
<evidence type="ECO:0000313" key="16">
    <source>
        <dbReference type="EMBL" id="KAL0168563.1"/>
    </source>
</evidence>
<keyword evidence="17" id="KW-1185">Reference proteome</keyword>
<evidence type="ECO:0000256" key="2">
    <source>
        <dbReference type="ARBA" id="ARBA00022473"/>
    </source>
</evidence>
<keyword evidence="10" id="KW-0106">Calcium</keyword>
<evidence type="ECO:0000256" key="10">
    <source>
        <dbReference type="ARBA" id="ARBA00022837"/>
    </source>
</evidence>
<organism evidence="16 17">
    <name type="scientific">Cirrhinus mrigala</name>
    <name type="common">Mrigala</name>
    <dbReference type="NCBI Taxonomy" id="683832"/>
    <lineage>
        <taxon>Eukaryota</taxon>
        <taxon>Metazoa</taxon>
        <taxon>Chordata</taxon>
        <taxon>Craniata</taxon>
        <taxon>Vertebrata</taxon>
        <taxon>Euteleostomi</taxon>
        <taxon>Actinopterygii</taxon>
        <taxon>Neopterygii</taxon>
        <taxon>Teleostei</taxon>
        <taxon>Ostariophysi</taxon>
        <taxon>Cypriniformes</taxon>
        <taxon>Cyprinidae</taxon>
        <taxon>Labeoninae</taxon>
        <taxon>Labeonini</taxon>
        <taxon>Cirrhinus</taxon>
    </lineage>
</organism>
<dbReference type="PANTHER" id="PTHR11841">
    <property type="entry name" value="REELIN"/>
    <property type="match status" value="1"/>
</dbReference>
<keyword evidence="7" id="KW-0378">Hydrolase</keyword>
<keyword evidence="3" id="KW-0964">Secreted</keyword>
<evidence type="ECO:0000256" key="12">
    <source>
        <dbReference type="ARBA" id="ARBA00023773"/>
    </source>
</evidence>
<evidence type="ECO:0000256" key="13">
    <source>
        <dbReference type="ARBA" id="ARBA00023900"/>
    </source>
</evidence>
<evidence type="ECO:0000256" key="11">
    <source>
        <dbReference type="ARBA" id="ARBA00022889"/>
    </source>
</evidence>
<comment type="function">
    <text evidence="15">Extracellular matrix serine protease secreted by pioneer neurons that plays a role in layering of neurons in the cerebral cortex and cerebellum by coordinating cell positioning during neurodevelopment. Regulates microtubule function in neurons and neuronal migration. Binding to the extracellular domains of lipoprotein receptors VLDLR and LRP8/APOER2 induces tyrosine phosphorylation of DAB1 and modulation of TAU phosphorylation. Affects migration of sympathetic preganglionic neurons in the spinal cord, where it seems to act as a barrier to neuronal migration. Enzymatic activity is important for the modulation of cell adhesion.</text>
</comment>
<evidence type="ECO:0000256" key="5">
    <source>
        <dbReference type="ARBA" id="ARBA00022670"/>
    </source>
</evidence>
<feature type="non-terminal residue" evidence="16">
    <location>
        <position position="75"/>
    </location>
</feature>
<feature type="non-terminal residue" evidence="16">
    <location>
        <position position="1"/>
    </location>
</feature>
<evidence type="ECO:0000256" key="4">
    <source>
        <dbReference type="ARBA" id="ARBA00022530"/>
    </source>
</evidence>
<proteinExistence type="inferred from homology"/>
<evidence type="ECO:0000256" key="3">
    <source>
        <dbReference type="ARBA" id="ARBA00022525"/>
    </source>
</evidence>
<dbReference type="AlphaFoldDB" id="A0ABD0P377"/>
<comment type="subcellular location">
    <subcellularLocation>
        <location evidence="1">Secreted</location>
        <location evidence="1">Extracellular space</location>
        <location evidence="1">Extracellular matrix</location>
    </subcellularLocation>
</comment>
<dbReference type="GO" id="GO:0007155">
    <property type="term" value="P:cell adhesion"/>
    <property type="evidence" value="ECO:0007669"/>
    <property type="project" value="UniProtKB-KW"/>
</dbReference>
<dbReference type="EMBL" id="JAMKFB020000018">
    <property type="protein sequence ID" value="KAL0168563.1"/>
    <property type="molecule type" value="Genomic_DNA"/>
</dbReference>
<name>A0ABD0P377_CIRMR</name>
<evidence type="ECO:0000256" key="1">
    <source>
        <dbReference type="ARBA" id="ARBA00004498"/>
    </source>
</evidence>
<dbReference type="GO" id="GO:0046872">
    <property type="term" value="F:metal ion binding"/>
    <property type="evidence" value="ECO:0007669"/>
    <property type="project" value="UniProtKB-KW"/>
</dbReference>
<protein>
    <recommendedName>
        <fullName evidence="13">Reelin</fullName>
    </recommendedName>
</protein>
<evidence type="ECO:0000313" key="17">
    <source>
        <dbReference type="Proteomes" id="UP001529510"/>
    </source>
</evidence>
<comment type="caution">
    <text evidence="16">The sequence shown here is derived from an EMBL/GenBank/DDBJ whole genome shotgun (WGS) entry which is preliminary data.</text>
</comment>
<evidence type="ECO:0000256" key="6">
    <source>
        <dbReference type="ARBA" id="ARBA00022723"/>
    </source>
</evidence>
<evidence type="ECO:0000256" key="15">
    <source>
        <dbReference type="ARBA" id="ARBA00046064"/>
    </source>
</evidence>
<evidence type="ECO:0000256" key="14">
    <source>
        <dbReference type="ARBA" id="ARBA00044961"/>
    </source>
</evidence>
<keyword evidence="6" id="KW-0479">Metal-binding</keyword>
<keyword evidence="9" id="KW-0862">Zinc</keyword>
<comment type="similarity">
    <text evidence="12">Belongs to the reelin family.</text>
</comment>
<dbReference type="InterPro" id="IPR034968">
    <property type="entry name" value="Reelin"/>
</dbReference>
<reference evidence="16 17" key="1">
    <citation type="submission" date="2024-05" db="EMBL/GenBank/DDBJ databases">
        <title>Genome sequencing and assembly of Indian major carp, Cirrhinus mrigala (Hamilton, 1822).</title>
        <authorList>
            <person name="Mohindra V."/>
            <person name="Chowdhury L.M."/>
            <person name="Lal K."/>
            <person name="Jena J.K."/>
        </authorList>
    </citation>
    <scope>NUCLEOTIDE SEQUENCE [LARGE SCALE GENOMIC DNA]</scope>
    <source>
        <strain evidence="16">CM1030</strain>
        <tissue evidence="16">Blood</tissue>
    </source>
</reference>
<accession>A0ABD0P377</accession>
<keyword evidence="11" id="KW-0130">Cell adhesion</keyword>
<comment type="subunit">
    <text evidence="14">Oligomer of disulfide-linked homodimers.</text>
</comment>